<keyword evidence="6 11" id="KW-0375">Hydrogen ion transport</keyword>
<dbReference type="InterPro" id="IPR045082">
    <property type="entry name" value="ATP_syn_F0_a_bact/chloroplast"/>
</dbReference>
<evidence type="ECO:0000256" key="6">
    <source>
        <dbReference type="ARBA" id="ARBA00022781"/>
    </source>
</evidence>
<dbReference type="Proteomes" id="UP000095544">
    <property type="component" value="Unassembled WGS sequence"/>
</dbReference>
<evidence type="ECO:0000256" key="11">
    <source>
        <dbReference type="HAMAP-Rule" id="MF_01393"/>
    </source>
</evidence>
<evidence type="ECO:0000256" key="9">
    <source>
        <dbReference type="ARBA" id="ARBA00023136"/>
    </source>
</evidence>
<evidence type="ECO:0000256" key="4">
    <source>
        <dbReference type="ARBA" id="ARBA00022547"/>
    </source>
</evidence>
<proteinExistence type="inferred from homology"/>
<comment type="similarity">
    <text evidence="2 11">Belongs to the ATPase A chain family.</text>
</comment>
<evidence type="ECO:0000256" key="5">
    <source>
        <dbReference type="ARBA" id="ARBA00022692"/>
    </source>
</evidence>
<dbReference type="GO" id="GO:0046933">
    <property type="term" value="F:proton-transporting ATP synthase activity, rotational mechanism"/>
    <property type="evidence" value="ECO:0007669"/>
    <property type="project" value="UniProtKB-UniRule"/>
</dbReference>
<dbReference type="GO" id="GO:0005886">
    <property type="term" value="C:plasma membrane"/>
    <property type="evidence" value="ECO:0007669"/>
    <property type="project" value="UniProtKB-SubCell"/>
</dbReference>
<evidence type="ECO:0000256" key="2">
    <source>
        <dbReference type="ARBA" id="ARBA00006810"/>
    </source>
</evidence>
<keyword evidence="8 11" id="KW-0406">Ion transport</keyword>
<dbReference type="EMBL" id="CYZU01000030">
    <property type="protein sequence ID" value="CUO70957.1"/>
    <property type="molecule type" value="Genomic_DNA"/>
</dbReference>
<keyword evidence="4 11" id="KW-0138">CF(0)</keyword>
<name>A0A174HC72_9FIRM</name>
<keyword evidence="9 11" id="KW-0472">Membrane</keyword>
<dbReference type="Pfam" id="PF00119">
    <property type="entry name" value="ATP-synt_A"/>
    <property type="match status" value="1"/>
</dbReference>
<evidence type="ECO:0000313" key="12">
    <source>
        <dbReference type="EMBL" id="CUO70957.1"/>
    </source>
</evidence>
<dbReference type="OrthoDB" id="9789241at2"/>
<dbReference type="InterPro" id="IPR000568">
    <property type="entry name" value="ATP_synth_F0_asu"/>
</dbReference>
<comment type="function">
    <text evidence="11">Key component of the proton channel; it plays a direct role in the translocation of protons across the membrane.</text>
</comment>
<evidence type="ECO:0000256" key="7">
    <source>
        <dbReference type="ARBA" id="ARBA00022989"/>
    </source>
</evidence>
<dbReference type="STRING" id="39482.ERS852491_03036"/>
<protein>
    <recommendedName>
        <fullName evidence="11">ATP synthase subunit a</fullName>
    </recommendedName>
    <alternativeName>
        <fullName evidence="11">ATP synthase F0 sector subunit a</fullName>
    </alternativeName>
    <alternativeName>
        <fullName evidence="11">F-ATPase subunit 6</fullName>
    </alternativeName>
</protein>
<sequence length="242" mass="26398">MINVEELGARIILGFGEGKLFITESTLFGLVIAVILAVLGIWLGSGLKTVPKGKQVVAEFIVGWVYKFTENNMGKENKSYAPYVGSILGFVFCASCLGLFGIRPITADLNVAFALSGLTFLMILANSLRVHGVKGKLKEMCDPYPFMFPLKILEECTLPISLGLRLFGNILGGFIVIELWLHLMTHLSNMITTVPFLRAVTVLPLNAIFDIAEPLIQTYIFTTLTVINLGAAVKIMSVGHSE</sequence>
<dbReference type="AlphaFoldDB" id="A0A174HC72"/>
<dbReference type="GO" id="GO:0045259">
    <property type="term" value="C:proton-transporting ATP synthase complex"/>
    <property type="evidence" value="ECO:0007669"/>
    <property type="project" value="UniProtKB-KW"/>
</dbReference>
<dbReference type="GeneID" id="93336112"/>
<reference evidence="12 13" key="1">
    <citation type="submission" date="2015-09" db="EMBL/GenBank/DDBJ databases">
        <authorList>
            <consortium name="Pathogen Informatics"/>
        </authorList>
    </citation>
    <scope>NUCLEOTIDE SEQUENCE [LARGE SCALE GENOMIC DNA]</scope>
    <source>
        <strain evidence="12 13">2789STDY5834876</strain>
    </source>
</reference>
<evidence type="ECO:0000313" key="13">
    <source>
        <dbReference type="Proteomes" id="UP000095544"/>
    </source>
</evidence>
<evidence type="ECO:0000256" key="3">
    <source>
        <dbReference type="ARBA" id="ARBA00022448"/>
    </source>
</evidence>
<keyword evidence="10 11" id="KW-0066">ATP synthesis</keyword>
<dbReference type="CDD" id="cd00310">
    <property type="entry name" value="ATP-synt_Fo_a_6"/>
    <property type="match status" value="1"/>
</dbReference>
<gene>
    <name evidence="12" type="primary">atpB_2</name>
    <name evidence="11" type="synonym">atpB</name>
    <name evidence="12" type="ORF">ERS852491_03036</name>
</gene>
<keyword evidence="5 11" id="KW-0812">Transmembrane</keyword>
<dbReference type="PANTHER" id="PTHR42823">
    <property type="entry name" value="ATP SYNTHASE SUBUNIT A, CHLOROPLASTIC"/>
    <property type="match status" value="1"/>
</dbReference>
<keyword evidence="7 11" id="KW-1133">Transmembrane helix</keyword>
<keyword evidence="11" id="KW-1003">Cell membrane</keyword>
<dbReference type="RefSeq" id="WP_025657886.1">
    <property type="nucleotide sequence ID" value="NZ_BAAACT010000110.1"/>
</dbReference>
<feature type="transmembrane region" description="Helical" evidence="11">
    <location>
        <begin position="162"/>
        <end position="181"/>
    </location>
</feature>
<dbReference type="GO" id="GO:0042777">
    <property type="term" value="P:proton motive force-driven plasma membrane ATP synthesis"/>
    <property type="evidence" value="ECO:0007669"/>
    <property type="project" value="TreeGrafter"/>
</dbReference>
<dbReference type="PRINTS" id="PR00123">
    <property type="entry name" value="ATPASEA"/>
</dbReference>
<evidence type="ECO:0000256" key="1">
    <source>
        <dbReference type="ARBA" id="ARBA00004141"/>
    </source>
</evidence>
<dbReference type="SUPFAM" id="SSF81336">
    <property type="entry name" value="F1F0 ATP synthase subunit A"/>
    <property type="match status" value="1"/>
</dbReference>
<evidence type="ECO:0000256" key="10">
    <source>
        <dbReference type="ARBA" id="ARBA00023310"/>
    </source>
</evidence>
<dbReference type="PROSITE" id="PS00449">
    <property type="entry name" value="ATPASE_A"/>
    <property type="match status" value="1"/>
</dbReference>
<feature type="transmembrane region" description="Helical" evidence="11">
    <location>
        <begin position="80"/>
        <end position="102"/>
    </location>
</feature>
<dbReference type="InterPro" id="IPR035908">
    <property type="entry name" value="F0_ATP_A_sf"/>
</dbReference>
<feature type="transmembrane region" description="Helical" evidence="11">
    <location>
        <begin position="109"/>
        <end position="128"/>
    </location>
</feature>
<keyword evidence="3 11" id="KW-0813">Transport</keyword>
<dbReference type="InterPro" id="IPR023011">
    <property type="entry name" value="ATP_synth_F0_asu_AS"/>
</dbReference>
<comment type="subcellular location">
    <subcellularLocation>
        <location evidence="11">Cell membrane</location>
        <topology evidence="11">Multi-pass membrane protein</topology>
    </subcellularLocation>
    <subcellularLocation>
        <location evidence="1">Membrane</location>
        <topology evidence="1">Multi-pass membrane protein</topology>
    </subcellularLocation>
</comment>
<dbReference type="HAMAP" id="MF_01393">
    <property type="entry name" value="ATP_synth_a_bact"/>
    <property type="match status" value="1"/>
</dbReference>
<accession>A0A174HC72</accession>
<evidence type="ECO:0000256" key="8">
    <source>
        <dbReference type="ARBA" id="ARBA00023065"/>
    </source>
</evidence>
<dbReference type="PANTHER" id="PTHR42823:SF3">
    <property type="entry name" value="ATP SYNTHASE SUBUNIT A, CHLOROPLASTIC"/>
    <property type="match status" value="1"/>
</dbReference>
<feature type="transmembrane region" description="Helical" evidence="11">
    <location>
        <begin position="20"/>
        <end position="43"/>
    </location>
</feature>
<dbReference type="Gene3D" id="1.20.120.220">
    <property type="entry name" value="ATP synthase, F0 complex, subunit A"/>
    <property type="match status" value="1"/>
</dbReference>
<organism evidence="12 13">
    <name type="scientific">Faecalicatena contorta</name>
    <dbReference type="NCBI Taxonomy" id="39482"/>
    <lineage>
        <taxon>Bacteria</taxon>
        <taxon>Bacillati</taxon>
        <taxon>Bacillota</taxon>
        <taxon>Clostridia</taxon>
        <taxon>Lachnospirales</taxon>
        <taxon>Lachnospiraceae</taxon>
        <taxon>Faecalicatena</taxon>
    </lineage>
</organism>